<dbReference type="PANTHER" id="PTHR33121:SF80">
    <property type="entry name" value="CYCLIC DI-GMP PHOSPHODIESTERASE PDEL"/>
    <property type="match status" value="1"/>
</dbReference>
<accession>A0A7W8ELQ3</accession>
<dbReference type="PANTHER" id="PTHR33121">
    <property type="entry name" value="CYCLIC DI-GMP PHOSPHODIESTERASE PDEF"/>
    <property type="match status" value="1"/>
</dbReference>
<dbReference type="InterPro" id="IPR050706">
    <property type="entry name" value="Cyclic-di-GMP_PDE-like"/>
</dbReference>
<dbReference type="InterPro" id="IPR001633">
    <property type="entry name" value="EAL_dom"/>
</dbReference>
<dbReference type="EMBL" id="JACHIL010000001">
    <property type="protein sequence ID" value="MBB5089670.1"/>
    <property type="molecule type" value="Genomic_DNA"/>
</dbReference>
<dbReference type="Pfam" id="PF12792">
    <property type="entry name" value="CSS-motif"/>
    <property type="match status" value="1"/>
</dbReference>
<evidence type="ECO:0000256" key="6">
    <source>
        <dbReference type="ARBA" id="ARBA00022801"/>
    </source>
</evidence>
<keyword evidence="6" id="KW-0378">Hydrolase</keyword>
<sequence>MIWHRQFKLGKSNYTARHIIVVLLAFFTPILLGLPILYWQSGNTLQERAQSASRAVIEHVDDILDNARKVTEDAAPLIEKPCSEIVETLRIKATTASFVRSLAVIKNDTITCSTIYGDTRLPVTSAHFYDDRLALIAGNRVSPDRAILLYRWKNGTSSILAGIDGLHIIQLLNSHEMTPATTLIIGSYRLEQDGKVRNISAGTSNSILIRDRSDKYPFSVETGFHSGALRDYILSRHLPLIILLVILGGLSAFATNRMTVNARNMTAEAKRAIRNHEFIPYYQAIVRSDTHEWVGAEVLTRWDHPLEGMILPNSFIPFMERSGLIIPMTAALIRRVAEEFRLLEKQLPDGFHISINVSAVYLADPELIKSCHYFLSQFSQNKIRLMLELTEREAIEPTPELLQQIHTLRQAGILIALDDFGVGHSNLNYLKEFQADLLKIDRSFITGIGSNDFSRHVLQSIIDLSQQLGLRIIAEGIETRQQADYLQERGVQYLQGFYFSKPQPITVFQSHMCQHLSGQKPKRGK</sequence>
<dbReference type="Proteomes" id="UP000531231">
    <property type="component" value="Unassembled WGS sequence"/>
</dbReference>
<dbReference type="InterPro" id="IPR035919">
    <property type="entry name" value="EAL_sf"/>
</dbReference>
<dbReference type="AlphaFoldDB" id="A0A7W8ELQ3"/>
<dbReference type="Pfam" id="PF00563">
    <property type="entry name" value="EAL"/>
    <property type="match status" value="1"/>
</dbReference>
<keyword evidence="8 10" id="KW-0472">Membrane</keyword>
<organism evidence="12 13">
    <name type="scientific">Pseudochrobactrum saccharolyticum</name>
    <dbReference type="NCBI Taxonomy" id="354352"/>
    <lineage>
        <taxon>Bacteria</taxon>
        <taxon>Pseudomonadati</taxon>
        <taxon>Pseudomonadota</taxon>
        <taxon>Alphaproteobacteria</taxon>
        <taxon>Hyphomicrobiales</taxon>
        <taxon>Brucellaceae</taxon>
        <taxon>Pseudochrobactrum</taxon>
    </lineage>
</organism>
<dbReference type="SUPFAM" id="SSF141868">
    <property type="entry name" value="EAL domain-like"/>
    <property type="match status" value="1"/>
</dbReference>
<evidence type="ECO:0000256" key="4">
    <source>
        <dbReference type="ARBA" id="ARBA00022636"/>
    </source>
</evidence>
<dbReference type="GO" id="GO:0005886">
    <property type="term" value="C:plasma membrane"/>
    <property type="evidence" value="ECO:0007669"/>
    <property type="project" value="UniProtKB-SubCell"/>
</dbReference>
<reference evidence="12 13" key="1">
    <citation type="submission" date="2020-08" db="EMBL/GenBank/DDBJ databases">
        <title>Genomic Encyclopedia of Type Strains, Phase IV (KMG-IV): sequencing the most valuable type-strain genomes for metagenomic binning, comparative biology and taxonomic classification.</title>
        <authorList>
            <person name="Goeker M."/>
        </authorList>
    </citation>
    <scope>NUCLEOTIDE SEQUENCE [LARGE SCALE GENOMIC DNA]</scope>
    <source>
        <strain evidence="12 13">DSM 25620</strain>
    </source>
</reference>
<evidence type="ECO:0000256" key="10">
    <source>
        <dbReference type="SAM" id="Phobius"/>
    </source>
</evidence>
<proteinExistence type="predicted"/>
<keyword evidence="3" id="KW-1003">Cell membrane</keyword>
<keyword evidence="5 10" id="KW-0812">Transmembrane</keyword>
<dbReference type="RefSeq" id="WP_151158337.1">
    <property type="nucleotide sequence ID" value="NZ_JACHIL010000001.1"/>
</dbReference>
<evidence type="ECO:0000259" key="11">
    <source>
        <dbReference type="PROSITE" id="PS50883"/>
    </source>
</evidence>
<evidence type="ECO:0000313" key="13">
    <source>
        <dbReference type="Proteomes" id="UP000531231"/>
    </source>
</evidence>
<evidence type="ECO:0000256" key="9">
    <source>
        <dbReference type="ARBA" id="ARBA00034290"/>
    </source>
</evidence>
<evidence type="ECO:0000256" key="3">
    <source>
        <dbReference type="ARBA" id="ARBA00022475"/>
    </source>
</evidence>
<feature type="transmembrane region" description="Helical" evidence="10">
    <location>
        <begin position="20"/>
        <end position="39"/>
    </location>
</feature>
<evidence type="ECO:0000256" key="7">
    <source>
        <dbReference type="ARBA" id="ARBA00022989"/>
    </source>
</evidence>
<dbReference type="EC" id="3.1.4.52" evidence="2"/>
<feature type="domain" description="EAL" evidence="11">
    <location>
        <begin position="262"/>
        <end position="516"/>
    </location>
</feature>
<evidence type="ECO:0000256" key="5">
    <source>
        <dbReference type="ARBA" id="ARBA00022692"/>
    </source>
</evidence>
<dbReference type="PROSITE" id="PS50883">
    <property type="entry name" value="EAL"/>
    <property type="match status" value="1"/>
</dbReference>
<name>A0A7W8ELQ3_9HYPH</name>
<gene>
    <name evidence="12" type="ORF">HNQ68_000182</name>
</gene>
<dbReference type="CDD" id="cd01948">
    <property type="entry name" value="EAL"/>
    <property type="match status" value="1"/>
</dbReference>
<evidence type="ECO:0000256" key="2">
    <source>
        <dbReference type="ARBA" id="ARBA00012282"/>
    </source>
</evidence>
<comment type="subcellular location">
    <subcellularLocation>
        <location evidence="1">Cell membrane</location>
        <topology evidence="1">Multi-pass membrane protein</topology>
    </subcellularLocation>
</comment>
<keyword evidence="13" id="KW-1185">Reference proteome</keyword>
<dbReference type="InterPro" id="IPR024744">
    <property type="entry name" value="CSS-motif_dom"/>
</dbReference>
<protein>
    <recommendedName>
        <fullName evidence="2">cyclic-guanylate-specific phosphodiesterase</fullName>
        <ecNumber evidence="2">3.1.4.52</ecNumber>
    </recommendedName>
</protein>
<feature type="transmembrane region" description="Helical" evidence="10">
    <location>
        <begin position="238"/>
        <end position="255"/>
    </location>
</feature>
<keyword evidence="4" id="KW-0973">c-di-GMP</keyword>
<dbReference type="SMART" id="SM00052">
    <property type="entry name" value="EAL"/>
    <property type="match status" value="1"/>
</dbReference>
<evidence type="ECO:0000256" key="1">
    <source>
        <dbReference type="ARBA" id="ARBA00004651"/>
    </source>
</evidence>
<dbReference type="Gene3D" id="3.20.20.450">
    <property type="entry name" value="EAL domain"/>
    <property type="match status" value="1"/>
</dbReference>
<evidence type="ECO:0000256" key="8">
    <source>
        <dbReference type="ARBA" id="ARBA00023136"/>
    </source>
</evidence>
<keyword evidence="7 10" id="KW-1133">Transmembrane helix</keyword>
<dbReference type="GO" id="GO:0071111">
    <property type="term" value="F:cyclic-guanylate-specific phosphodiesterase activity"/>
    <property type="evidence" value="ECO:0007669"/>
    <property type="project" value="UniProtKB-EC"/>
</dbReference>
<evidence type="ECO:0000313" key="12">
    <source>
        <dbReference type="EMBL" id="MBB5089670.1"/>
    </source>
</evidence>
<comment type="caution">
    <text evidence="12">The sequence shown here is derived from an EMBL/GenBank/DDBJ whole genome shotgun (WGS) entry which is preliminary data.</text>
</comment>
<comment type="catalytic activity">
    <reaction evidence="9">
        <text>3',3'-c-di-GMP + H2O = 5'-phosphoguanylyl(3'-&gt;5')guanosine + H(+)</text>
        <dbReference type="Rhea" id="RHEA:24902"/>
        <dbReference type="ChEBI" id="CHEBI:15377"/>
        <dbReference type="ChEBI" id="CHEBI:15378"/>
        <dbReference type="ChEBI" id="CHEBI:58754"/>
        <dbReference type="ChEBI" id="CHEBI:58805"/>
        <dbReference type="EC" id="3.1.4.52"/>
    </reaction>
</comment>